<reference evidence="9 10" key="1">
    <citation type="submission" date="2013-01" db="EMBL/GenBank/DDBJ databases">
        <title>Whole genome shotgun sequence of Gordonia soli NBRC 108243.</title>
        <authorList>
            <person name="Isaki-Nakamura S."/>
            <person name="Hosoyama A."/>
            <person name="Tsuchikane K."/>
            <person name="Ando Y."/>
            <person name="Baba S."/>
            <person name="Ohji S."/>
            <person name="Hamada M."/>
            <person name="Tamura T."/>
            <person name="Yamazoe A."/>
            <person name="Yamazaki S."/>
            <person name="Fujita N."/>
        </authorList>
    </citation>
    <scope>NUCLEOTIDE SEQUENCE [LARGE SCALE GENOMIC DNA]</scope>
    <source>
        <strain evidence="9 10">NBRC 108243</strain>
    </source>
</reference>
<evidence type="ECO:0000313" key="10">
    <source>
        <dbReference type="Proteomes" id="UP000011666"/>
    </source>
</evidence>
<feature type="transmembrane region" description="Helical" evidence="7">
    <location>
        <begin position="195"/>
        <end position="213"/>
    </location>
</feature>
<evidence type="ECO:0000256" key="3">
    <source>
        <dbReference type="ARBA" id="ARBA00022475"/>
    </source>
</evidence>
<feature type="transmembrane region" description="Helical" evidence="7">
    <location>
        <begin position="333"/>
        <end position="356"/>
    </location>
</feature>
<gene>
    <name evidence="9" type="ORF">GS4_08_01670</name>
</gene>
<dbReference type="InterPro" id="IPR005829">
    <property type="entry name" value="Sugar_transporter_CS"/>
</dbReference>
<sequence>MTPSKIQASKIQGSGTAVSHTAVSGVQAPTSVGRTGRWVPVSLAMFASAWGGNEFTPLLVMYREGGSLSGIAVDGLLFAYVLGIIPALLIGGPLSDRLGRRALMLPAPVFAAVGSALIAAGPHSLALLGVGRVFSGVALGLSMAVGGTWLTEITRTEGRPAAVGARRAAMSLTAGFGIGAGLAGALAQWGPWPHVLPYLVNIGIAVVAVAWVVRTPETRQRAEQPGRLIDDLKIRGLTHRRFLLVVLPLAPWVFGACGVGYAVIPALFTEATSAAPIAFAALCCVVGLTAGLGIQIAGRRIDRPDGVRGVAVAFGLLAVGMALAAGAAASGAIWLALVASTMLGGGYGMAMIAGLLEVQRLAPPSRLAGMTAVFYSCTYLGFAMPMILAWIAEQWSVGYPAMFGFGVAAALAGLILVAAVHRMLRRPTRT</sequence>
<feature type="transmembrane region" description="Helical" evidence="7">
    <location>
        <begin position="102"/>
        <end position="121"/>
    </location>
</feature>
<dbReference type="STRING" id="1223545.GS4_08_01670"/>
<keyword evidence="10" id="KW-1185">Reference proteome</keyword>
<feature type="transmembrane region" description="Helical" evidence="7">
    <location>
        <begin position="274"/>
        <end position="294"/>
    </location>
</feature>
<dbReference type="PROSITE" id="PS50850">
    <property type="entry name" value="MFS"/>
    <property type="match status" value="1"/>
</dbReference>
<dbReference type="InterPro" id="IPR050171">
    <property type="entry name" value="MFS_Transporters"/>
</dbReference>
<comment type="caution">
    <text evidence="9">The sequence shown here is derived from an EMBL/GenBank/DDBJ whole genome shotgun (WGS) entry which is preliminary data.</text>
</comment>
<evidence type="ECO:0000259" key="8">
    <source>
        <dbReference type="PROSITE" id="PS50850"/>
    </source>
</evidence>
<feature type="domain" description="Major facilitator superfamily (MFS) profile" evidence="8">
    <location>
        <begin position="37"/>
        <end position="425"/>
    </location>
</feature>
<evidence type="ECO:0000256" key="1">
    <source>
        <dbReference type="ARBA" id="ARBA00004651"/>
    </source>
</evidence>
<dbReference type="Pfam" id="PF07690">
    <property type="entry name" value="MFS_1"/>
    <property type="match status" value="1"/>
</dbReference>
<feature type="transmembrane region" description="Helical" evidence="7">
    <location>
        <begin position="172"/>
        <end position="189"/>
    </location>
</feature>
<dbReference type="GO" id="GO:0005886">
    <property type="term" value="C:plasma membrane"/>
    <property type="evidence" value="ECO:0007669"/>
    <property type="project" value="UniProtKB-SubCell"/>
</dbReference>
<dbReference type="AlphaFoldDB" id="M0QJH1"/>
<dbReference type="InterPro" id="IPR036259">
    <property type="entry name" value="MFS_trans_sf"/>
</dbReference>
<comment type="subcellular location">
    <subcellularLocation>
        <location evidence="1">Cell membrane</location>
        <topology evidence="1">Multi-pass membrane protein</topology>
    </subcellularLocation>
</comment>
<dbReference type="InterPro" id="IPR011701">
    <property type="entry name" value="MFS"/>
</dbReference>
<proteinExistence type="predicted"/>
<evidence type="ECO:0000256" key="6">
    <source>
        <dbReference type="ARBA" id="ARBA00023136"/>
    </source>
</evidence>
<accession>M0QJH1</accession>
<dbReference type="GO" id="GO:0022857">
    <property type="term" value="F:transmembrane transporter activity"/>
    <property type="evidence" value="ECO:0007669"/>
    <property type="project" value="InterPro"/>
</dbReference>
<keyword evidence="3" id="KW-1003">Cell membrane</keyword>
<dbReference type="Proteomes" id="UP000011666">
    <property type="component" value="Unassembled WGS sequence"/>
</dbReference>
<feature type="transmembrane region" description="Helical" evidence="7">
    <location>
        <begin position="133"/>
        <end position="151"/>
    </location>
</feature>
<dbReference type="EMBL" id="BANX01000008">
    <property type="protein sequence ID" value="GAC67582.1"/>
    <property type="molecule type" value="Genomic_DNA"/>
</dbReference>
<dbReference type="InterPro" id="IPR020846">
    <property type="entry name" value="MFS_dom"/>
</dbReference>
<keyword evidence="5 7" id="KW-1133">Transmembrane helix</keyword>
<evidence type="ECO:0000256" key="5">
    <source>
        <dbReference type="ARBA" id="ARBA00022989"/>
    </source>
</evidence>
<dbReference type="OrthoDB" id="5242249at2"/>
<organism evidence="9 10">
    <name type="scientific">Gordonia soli NBRC 108243</name>
    <dbReference type="NCBI Taxonomy" id="1223545"/>
    <lineage>
        <taxon>Bacteria</taxon>
        <taxon>Bacillati</taxon>
        <taxon>Actinomycetota</taxon>
        <taxon>Actinomycetes</taxon>
        <taxon>Mycobacteriales</taxon>
        <taxon>Gordoniaceae</taxon>
        <taxon>Gordonia</taxon>
    </lineage>
</organism>
<evidence type="ECO:0000256" key="7">
    <source>
        <dbReference type="SAM" id="Phobius"/>
    </source>
</evidence>
<feature type="transmembrane region" description="Helical" evidence="7">
    <location>
        <begin position="242"/>
        <end position="268"/>
    </location>
</feature>
<evidence type="ECO:0000256" key="4">
    <source>
        <dbReference type="ARBA" id="ARBA00022692"/>
    </source>
</evidence>
<feature type="transmembrane region" description="Helical" evidence="7">
    <location>
        <begin position="306"/>
        <end position="327"/>
    </location>
</feature>
<feature type="transmembrane region" description="Helical" evidence="7">
    <location>
        <begin position="397"/>
        <end position="420"/>
    </location>
</feature>
<keyword evidence="2" id="KW-0813">Transport</keyword>
<keyword evidence="4 7" id="KW-0812">Transmembrane</keyword>
<dbReference type="eggNOG" id="COG0477">
    <property type="taxonomic scope" value="Bacteria"/>
</dbReference>
<dbReference type="Gene3D" id="1.20.1250.20">
    <property type="entry name" value="MFS general substrate transporter like domains"/>
    <property type="match status" value="1"/>
</dbReference>
<protein>
    <submittedName>
        <fullName evidence="9">Putative major facilitator superfamily transporter</fullName>
    </submittedName>
</protein>
<keyword evidence="6 7" id="KW-0472">Membrane</keyword>
<dbReference type="PROSITE" id="PS00216">
    <property type="entry name" value="SUGAR_TRANSPORT_1"/>
    <property type="match status" value="1"/>
</dbReference>
<name>M0QJH1_9ACTN</name>
<feature type="transmembrane region" description="Helical" evidence="7">
    <location>
        <begin position="368"/>
        <end position="391"/>
    </location>
</feature>
<dbReference type="SUPFAM" id="SSF103473">
    <property type="entry name" value="MFS general substrate transporter"/>
    <property type="match status" value="1"/>
</dbReference>
<dbReference type="PANTHER" id="PTHR23517">
    <property type="entry name" value="RESISTANCE PROTEIN MDTM, PUTATIVE-RELATED-RELATED"/>
    <property type="match status" value="1"/>
</dbReference>
<feature type="transmembrane region" description="Helical" evidence="7">
    <location>
        <begin position="68"/>
        <end position="90"/>
    </location>
</feature>
<evidence type="ECO:0000256" key="2">
    <source>
        <dbReference type="ARBA" id="ARBA00022448"/>
    </source>
</evidence>
<evidence type="ECO:0000313" key="9">
    <source>
        <dbReference type="EMBL" id="GAC67582.1"/>
    </source>
</evidence>